<feature type="compositionally biased region" description="Basic residues" evidence="10">
    <location>
        <begin position="1902"/>
        <end position="1912"/>
    </location>
</feature>
<feature type="region of interest" description="Disordered" evidence="10">
    <location>
        <begin position="1881"/>
        <end position="1930"/>
    </location>
</feature>
<evidence type="ECO:0000313" key="14">
    <source>
        <dbReference type="Proteomes" id="UP000053240"/>
    </source>
</evidence>
<dbReference type="GO" id="GO:0005634">
    <property type="term" value="C:nucleus"/>
    <property type="evidence" value="ECO:0007669"/>
    <property type="project" value="UniProtKB-SubCell"/>
</dbReference>
<dbReference type="InterPro" id="IPR000330">
    <property type="entry name" value="SNF2_N"/>
</dbReference>
<feature type="compositionally biased region" description="Basic and acidic residues" evidence="10">
    <location>
        <begin position="1913"/>
        <end position="1928"/>
    </location>
</feature>
<evidence type="ECO:0000313" key="13">
    <source>
        <dbReference type="EMBL" id="KPJ09583.1"/>
    </source>
</evidence>
<evidence type="ECO:0000256" key="7">
    <source>
        <dbReference type="ARBA" id="ARBA00023125"/>
    </source>
</evidence>
<feature type="region of interest" description="Disordered" evidence="10">
    <location>
        <begin position="1521"/>
        <end position="1540"/>
    </location>
</feature>
<keyword evidence="5 13" id="KW-0347">Helicase</keyword>
<feature type="compositionally biased region" description="Low complexity" evidence="10">
    <location>
        <begin position="3326"/>
        <end position="3335"/>
    </location>
</feature>
<feature type="domain" description="Helicase C-terminal" evidence="12">
    <location>
        <begin position="2557"/>
        <end position="2708"/>
    </location>
</feature>
<keyword evidence="14" id="KW-1185">Reference proteome</keyword>
<dbReference type="STRING" id="76193.A0A194QVM1"/>
<dbReference type="SMART" id="SM00490">
    <property type="entry name" value="HELICc"/>
    <property type="match status" value="1"/>
</dbReference>
<keyword evidence="4" id="KW-0378">Hydrolase</keyword>
<feature type="compositionally biased region" description="Polar residues" evidence="10">
    <location>
        <begin position="3469"/>
        <end position="3490"/>
    </location>
</feature>
<feature type="region of interest" description="Disordered" evidence="10">
    <location>
        <begin position="353"/>
        <end position="507"/>
    </location>
</feature>
<dbReference type="PROSITE" id="PS51194">
    <property type="entry name" value="HELICASE_CTER"/>
    <property type="match status" value="1"/>
</dbReference>
<feature type="compositionally biased region" description="Basic and acidic residues" evidence="10">
    <location>
        <begin position="420"/>
        <end position="430"/>
    </location>
</feature>
<feature type="compositionally biased region" description="Basic and acidic residues" evidence="10">
    <location>
        <begin position="1972"/>
        <end position="1981"/>
    </location>
</feature>
<evidence type="ECO:0000256" key="5">
    <source>
        <dbReference type="ARBA" id="ARBA00022806"/>
    </source>
</evidence>
<feature type="region of interest" description="Disordered" evidence="10">
    <location>
        <begin position="1566"/>
        <end position="1640"/>
    </location>
</feature>
<dbReference type="InterPro" id="IPR049730">
    <property type="entry name" value="SNF2/RAD54-like_C"/>
</dbReference>
<feature type="region of interest" description="Disordered" evidence="10">
    <location>
        <begin position="2816"/>
        <end position="2851"/>
    </location>
</feature>
<feature type="region of interest" description="Disordered" evidence="10">
    <location>
        <begin position="3456"/>
        <end position="3490"/>
    </location>
</feature>
<protein>
    <submittedName>
        <fullName evidence="13">Helicase ARIP4</fullName>
    </submittedName>
</protein>
<feature type="compositionally biased region" description="Low complexity" evidence="10">
    <location>
        <begin position="115"/>
        <end position="127"/>
    </location>
</feature>
<feature type="region of interest" description="Disordered" evidence="10">
    <location>
        <begin position="3209"/>
        <end position="3344"/>
    </location>
</feature>
<dbReference type="SMART" id="SM00487">
    <property type="entry name" value="DEXDc"/>
    <property type="match status" value="1"/>
</dbReference>
<dbReference type="EMBL" id="KQ461073">
    <property type="protein sequence ID" value="KPJ09583.1"/>
    <property type="molecule type" value="Genomic_DNA"/>
</dbReference>
<feature type="compositionally biased region" description="Acidic residues" evidence="10">
    <location>
        <begin position="385"/>
        <end position="401"/>
    </location>
</feature>
<feature type="compositionally biased region" description="Basic residues" evidence="10">
    <location>
        <begin position="443"/>
        <end position="457"/>
    </location>
</feature>
<dbReference type="GO" id="GO:0004386">
    <property type="term" value="F:helicase activity"/>
    <property type="evidence" value="ECO:0007669"/>
    <property type="project" value="UniProtKB-KW"/>
</dbReference>
<feature type="compositionally biased region" description="Polar residues" evidence="10">
    <location>
        <begin position="93"/>
        <end position="107"/>
    </location>
</feature>
<dbReference type="GO" id="GO:0005524">
    <property type="term" value="F:ATP binding"/>
    <property type="evidence" value="ECO:0007669"/>
    <property type="project" value="UniProtKB-KW"/>
</dbReference>
<dbReference type="Gene3D" id="3.40.50.300">
    <property type="entry name" value="P-loop containing nucleotide triphosphate hydrolases"/>
    <property type="match status" value="1"/>
</dbReference>
<feature type="compositionally biased region" description="Basic residues" evidence="10">
    <location>
        <begin position="2831"/>
        <end position="2842"/>
    </location>
</feature>
<accession>A0A194QVM1</accession>
<keyword evidence="6" id="KW-0067">ATP-binding</keyword>
<comment type="subcellular location">
    <subcellularLocation>
        <location evidence="1">Nucleus</location>
    </subcellularLocation>
</comment>
<feature type="compositionally biased region" description="Basic and acidic residues" evidence="10">
    <location>
        <begin position="474"/>
        <end position="485"/>
    </location>
</feature>
<feature type="region of interest" description="Disordered" evidence="10">
    <location>
        <begin position="93"/>
        <end position="253"/>
    </location>
</feature>
<feature type="compositionally biased region" description="Basic and acidic residues" evidence="10">
    <location>
        <begin position="233"/>
        <end position="243"/>
    </location>
</feature>
<dbReference type="PANTHER" id="PTHR45797">
    <property type="entry name" value="RAD54-LIKE"/>
    <property type="match status" value="1"/>
</dbReference>
<dbReference type="PANTHER" id="PTHR45797:SF3">
    <property type="entry name" value="TRANSCRIPTIONAL REGULATOR ATRX HOMOLOG"/>
    <property type="match status" value="1"/>
</dbReference>
<dbReference type="SUPFAM" id="SSF52540">
    <property type="entry name" value="P-loop containing nucleoside triphosphate hydrolases"/>
    <property type="match status" value="2"/>
</dbReference>
<dbReference type="Gene3D" id="3.40.50.10810">
    <property type="entry name" value="Tandem AAA-ATPase domain"/>
    <property type="match status" value="1"/>
</dbReference>
<feature type="compositionally biased region" description="Polar residues" evidence="10">
    <location>
        <begin position="3298"/>
        <end position="3318"/>
    </location>
</feature>
<feature type="compositionally biased region" description="Basic and acidic residues" evidence="10">
    <location>
        <begin position="1881"/>
        <end position="1900"/>
    </location>
</feature>
<feature type="compositionally biased region" description="Polar residues" evidence="10">
    <location>
        <begin position="2939"/>
        <end position="2950"/>
    </location>
</feature>
<feature type="compositionally biased region" description="Basic and acidic residues" evidence="10">
    <location>
        <begin position="3258"/>
        <end position="3278"/>
    </location>
</feature>
<sequence length="3905" mass="442382">MSKFKSFSVPEEAFENFQAASIHKQMDLNTHNMSITIPACASNVEISSTIEDEVQSVNSTPICQNTTPMEPSKRCLEHESRNMLENITIDSTMKDQQVSTTQESSGTVYEEKGLQENLQNQVLLETNLKPRRSRRRPPKRKVGRPQQQTLLNKNQENNTLPSDKDETTEEILVTENYAMTENQVVDSTTSQIPNETNIKHNNEQQQKPTEIKTNREVDDVYRKPENVTNSNSEETKSDIRHSNDSLNKIDNNVDTLEVNKDNIAPDCVEAKDDSKSDDDPDEISLSKLKKTLSDLDNDTALGKSEDTDLQNLIEIKVIKTNKNTKKRSSKMPIMSDFVYNINSTDSEKTVAMQTDEPTLIDTTSVESSSGRPQRKRGKVNLHYDEDSDEDPFANVESDDDSEPRKSKKSKKYYSDDEYVPDEKSEKKLSTDSDIEKDEEELKKPKKKRSGKILKKKQKNSETILDSSQTIDLSLTHDESNKKDENGMELSTTNSHVKKSNSGSNSWGNTNEFENFLAKRIQGTNLKIKRVTNKDNSAITHLEIPVINSYTKTADVYSQTNTIKLSTTAVQTTSHFEVQMDKNIPLTAIQAEKACAILTDMVKATSNLGELMTQKSDDFIQKKINTSNVTDTIKMDHYVKKSLLLFKLAKDSIMDIEENLASKYEDFLKEHKLSQYTSVPKVLTPTVALKDNDSDCEIVEETLDHKKQNVKGKHQSKFNLKTVFLNKELSIKIAKKPNEEQNIRNKINIKGKNSVWISDSVLVKKVKPTQSFLAQDSRNKKPPDTYVTNEMVSDFFKKYYHASALSTCANLLTTEWQNGKNLKIWQNRVWCYYFSAEPTNMNNNLTYFESSVSAVNINENTNTNVNSDTATKCINPKSLFTLCIQALQTKIIPKKNNVQSTKEIRHKSDAITDLKAIKNAEKLSNLCLHKIKHIFYNTKSNVITVPKTNKSLPDKKTYSLKMLCYHQIVKHFSNFNISRESDNTCISEKECCNPTFKKKNTSKLFTSDRKLQSDENINADNSTASLLKSRNNSTVKTVPPLKTLCYHTIIQNRFKFAIKDEKNEKLPCYKVNSLLALCLKVILCWQKNNIKCKRTNKEYNKTVSKQVESLLSLSLNIIQNTQQTDVGWVKDINKLRQEKISVSIKHGHTIDNIENCNNLSMKLSNQINNKCKCVKIEHFAPKSLKQIALSYLQHIMTYSEYVDSGDLNSKIENTSYSLTNHDNCLEQFENTHEVANHLVESVQCASNSMWVKPLFHLCFEKVKLIYDSENVLIQNSGCNSIQINSVNTVPEEVFFSFHDVTSNLEDCNVNSGDEEGTYDDNLFDNYNEEETQIEDCNFESKQSLKDICSPAQNNDFNYLEHEGDSLSAEIRNTSSIAQIKLEPIENDIQENVAEIKIEPDLEHTLMPRIQCIQAAKLENFFESPNITSEVLSTFGNDFDSFKSLLSRKEMEKVIVDKSNPEQKVFSQSSLRIRRQFEPDSDDDNDNNMSLLVPNSYEPIDNEIIRNIMPNANRVLEEDGKIEKKKKKNEKRIEKKKNKSKTLVSKDIGVEELPSDDENDVIQEKLHDKKVQEEEAAESSDDSLNMVLSSRRTNKSRRSSEQELQTKSKQKSTTGEIQCNDVDSTQETNENNEPNKEENITEADYTGLLEYNKYVNNLYLKLKNQEAPNAKKDLTDAIRNEQSHDETEDLDRPFSPAFNTDEPVELLQCEPSLPFLDDIVKNRKSSRPIKNTESLKSNVGHFISDLKTSDSNQNTFDRKYDVNNDIKLCQEAIVALEKLPENVIETYFKSQGIKKKEKCENTLERVENVLSLDQNKSKRPKIPDRSIILDDKSNDSDNSMIPFGEDSNNDNESLLELPICEKLNKSNNPEDCDEMELEKLVKKEEEEENRVKGETSDEELKYAKSLRSRKHLKKETKEAKTENCDSKSYNDDNDAALLTADKVMKKDLLLLHAPVEDNQLTTNPSKYPTKSKRKSDGIAHNDEINADDYSSSEEEKQWVTTKEKLLKRLLKKQDDTSMDAAKRAKVVSEFIARCKTIETRKRYTRSGRSRRKNFLERQKQLNVLSKELFGETSNETYQLGKKSSQSFGKGRRNIRRVIDKKSLARSTLLANIEEIERKRRLLHRQNKLVLERFLGCEEGVNVVVINDEVCLEYDFEENRPVVTVHPFFTQVMKAHQYEGVKFMWDACFESLELVGAGHPGGGCILAHCMGLGKTLQVLALLHTVLTHPGVGMQRVLVVCPLSTVLNWVDEINKWMGPVNDNIKVFELSKLKKTYERAYQLEDWYTGGGIFIMGYEMFRNLSTLDAILDNVRLTIVNKIRTALLDPGPDIIICDEGHLLKNDSSVLAVAISRITTKRRIVLTGTPMQNNLREYYCMVNFVKPNLLGLYSEYANRFENPIMNGQHRDSREEDIKLMKARTHILHKVLEGCLQRQEAAVLYPYLPKKHEYTVFIPLTKCQTDLYKHYLKHYTKETKPNLLRDYHILQKIWTHPQVLHNFQLKSRDANKVKVEKLEDDLACEDLTASEDLKPSQTEVWWLEYLEGGNMLESLESSNKLYAVFRILDECIALGDKLLIFSTSLFTMDALEYFLKKIKNWSLGHEYYRLDGSVPAEVRQNWCREFNSPNNLTTNLFLISTRAGCLGLNMTTANRVIILDTSWNPAHDIQSIFRVYRFGQKKDCYIYRLVAMGTMEQKIYERSVTKQAVACRVVDSQQIDRHYNMDELTELYKFDETGSSVESGVAAGVTDVALLRVARDAPLHAVYEHDSLLRDSHDQQLPEHERAAAWKQFEMEQGHSHMENLENNLLKTPTKKIHGHDYAMSPSLALDNTNDANTKPKGKRGRKSKQKLLKDMSNEENVEENLVKREENPSFDQFNLTTEVQQIKNILVQQNVHNDFSDINEVENLVNHVQKVVDARSKGERCYASPLVDSLAKVFLQMKGNDLATKSDQTPTTSVVAKDEHATSEENHKASKSNKRKLQIGIKTNKTIHDIEEGDSVEEIKKRKAAVKAKEDINSLNLKDTKDTEDCEDENRSQEENTGTLDTRQSKGNQKDSDDEFDKAIDLRSDDEISVEDDSNADKTEKSQKTVMVEIPDDDDAPLRSIILSDDETVVEIDKSEAAKNTKDCDKLQDNENERIPLHASLLENQYFINMVAYKYMEGNPVLDKDAALHAARYSTQKALKEVQETGKELYSGPLYDIAINSIGMVTLKQLQNVSKKSKPESDSTKQNKDSSKIEPSACQPEHNEGNGDVNKSKRVYTNKVKQKSEQTKESVSAKRQERKSSTDSDDLVLVSDEVICEKPNTKKSVSTKTQESQRESLNSDANQIDKILTPSSSPAPAQATSKELGTSSVSNLRIEQDLVVPIQLTKTQETQRESLKSDAKQTNKILTPSTSPAPAQATSKELGTSSVSNLRIEQDLVVPIQLIKSSSNSTITMTRPTTPLTEECILPDDDDDVCYVNDTTPTASTSKNTSSSLRSGDTYPQNITAPITPTKSNVQPTIVPDKVLCLPDENPISSMDLDNELAEAIKSIDNENKNENSDTICLDSDDEDDIVGSKETQATTLSTATSSKPEQPPPNPVFISVTPTHTIAMPPTMTSKTVNSQAKISKSTIVNTTIGINKPLPVPTPSFSQLQYSTNNISSLVNTSANGFCIPGDVIKINQNGAIYLLKPNQTSVTRLLTNPTPTTIPSTPTISTSNSKIGKIAIKALKINKPPTKPKRNSTRKATSMPRTAEPIKPSSHPPIAPQLTIIPLQAAKTQATSSVNSEKGNIGLYYPNKKVRASVSKRNNEVITDCLDLTDIDENDVKKTAANKITATNVLPHTSNTKTSNTVVGSPKDFMIVRSGDKTKLETTTSRKRKEPTMPALVPFDFKKKLTSDDAGPSKKTKVTPFKKLTLHDFNIDKIDEDIIELE</sequence>
<feature type="region of interest" description="Disordered" evidence="10">
    <location>
        <begin position="3364"/>
        <end position="3401"/>
    </location>
</feature>
<feature type="compositionally biased region" description="Polar residues" evidence="10">
    <location>
        <begin position="3378"/>
        <end position="3401"/>
    </location>
</feature>
<dbReference type="CDD" id="cd18793">
    <property type="entry name" value="SF2_C_SNF"/>
    <property type="match status" value="1"/>
</dbReference>
<keyword evidence="7" id="KW-0238">DNA-binding</keyword>
<feature type="region of interest" description="Disordered" evidence="10">
    <location>
        <begin position="3706"/>
        <end position="3737"/>
    </location>
</feature>
<evidence type="ECO:0000256" key="10">
    <source>
        <dbReference type="SAM" id="MobiDB-lite"/>
    </source>
</evidence>
<dbReference type="Pfam" id="PF00271">
    <property type="entry name" value="Helicase_C"/>
    <property type="match status" value="1"/>
</dbReference>
<feature type="compositionally biased region" description="Basic and acidic residues" evidence="10">
    <location>
        <begin position="209"/>
        <end position="225"/>
    </location>
</feature>
<evidence type="ECO:0000259" key="12">
    <source>
        <dbReference type="PROSITE" id="PS51194"/>
    </source>
</evidence>
<proteinExistence type="inferred from homology"/>
<feature type="compositionally biased region" description="Polar residues" evidence="10">
    <location>
        <begin position="244"/>
        <end position="253"/>
    </location>
</feature>
<feature type="compositionally biased region" description="Polar residues" evidence="10">
    <location>
        <begin position="145"/>
        <end position="161"/>
    </location>
</feature>
<feature type="region of interest" description="Disordered" evidence="10">
    <location>
        <begin position="2939"/>
        <end position="2976"/>
    </location>
</feature>
<dbReference type="InterPro" id="IPR027417">
    <property type="entry name" value="P-loop_NTPase"/>
</dbReference>
<evidence type="ECO:0000256" key="4">
    <source>
        <dbReference type="ARBA" id="ARBA00022801"/>
    </source>
</evidence>
<dbReference type="InterPro" id="IPR044574">
    <property type="entry name" value="ARIP4-like"/>
</dbReference>
<dbReference type="PROSITE" id="PS51192">
    <property type="entry name" value="HELICASE_ATP_BIND_1"/>
    <property type="match status" value="1"/>
</dbReference>
<dbReference type="GO" id="GO:0016887">
    <property type="term" value="F:ATP hydrolysis activity"/>
    <property type="evidence" value="ECO:0007669"/>
    <property type="project" value="InterPro"/>
</dbReference>
<dbReference type="InterPro" id="IPR014001">
    <property type="entry name" value="Helicase_ATP-bd"/>
</dbReference>
<feature type="coiled-coil region" evidence="9">
    <location>
        <begin position="2103"/>
        <end position="2130"/>
    </location>
</feature>
<feature type="compositionally biased region" description="Polar residues" evidence="10">
    <location>
        <begin position="3031"/>
        <end position="3043"/>
    </location>
</feature>
<feature type="compositionally biased region" description="Polar residues" evidence="10">
    <location>
        <begin position="460"/>
        <end position="472"/>
    </location>
</feature>
<feature type="compositionally biased region" description="Polar residues" evidence="10">
    <location>
        <begin position="353"/>
        <end position="371"/>
    </location>
</feature>
<feature type="compositionally biased region" description="Basic residues" evidence="10">
    <location>
        <begin position="129"/>
        <end position="143"/>
    </location>
</feature>
<comment type="similarity">
    <text evidence="2">Belongs to the SNF2/RAD54 helicase family.</text>
</comment>
<evidence type="ECO:0000256" key="6">
    <source>
        <dbReference type="ARBA" id="ARBA00022840"/>
    </source>
</evidence>
<dbReference type="Proteomes" id="UP000053240">
    <property type="component" value="Unassembled WGS sequence"/>
</dbReference>
<evidence type="ECO:0000256" key="2">
    <source>
        <dbReference type="ARBA" id="ARBA00007025"/>
    </source>
</evidence>
<name>A0A194QVM1_PAPMA</name>
<dbReference type="GO" id="GO:0003677">
    <property type="term" value="F:DNA binding"/>
    <property type="evidence" value="ECO:0007669"/>
    <property type="project" value="UniProtKB-KW"/>
</dbReference>
<organism evidence="13 14">
    <name type="scientific">Papilio machaon</name>
    <name type="common">Old World swallowtail butterfly</name>
    <dbReference type="NCBI Taxonomy" id="76193"/>
    <lineage>
        <taxon>Eukaryota</taxon>
        <taxon>Metazoa</taxon>
        <taxon>Ecdysozoa</taxon>
        <taxon>Arthropoda</taxon>
        <taxon>Hexapoda</taxon>
        <taxon>Insecta</taxon>
        <taxon>Pterygota</taxon>
        <taxon>Neoptera</taxon>
        <taxon>Endopterygota</taxon>
        <taxon>Lepidoptera</taxon>
        <taxon>Glossata</taxon>
        <taxon>Ditrysia</taxon>
        <taxon>Papilionoidea</taxon>
        <taxon>Papilionidae</taxon>
        <taxon>Papilioninae</taxon>
        <taxon>Papilio</taxon>
    </lineage>
</organism>
<feature type="region of interest" description="Disordered" evidence="10">
    <location>
        <begin position="1957"/>
        <end position="1993"/>
    </location>
</feature>
<feature type="region of interest" description="Disordered" evidence="10">
    <location>
        <begin position="3524"/>
        <end position="3544"/>
    </location>
</feature>
<feature type="compositionally biased region" description="Basic and acidic residues" evidence="10">
    <location>
        <begin position="3016"/>
        <end position="3030"/>
    </location>
</feature>
<feature type="compositionally biased region" description="Polar residues" evidence="10">
    <location>
        <begin position="177"/>
        <end position="196"/>
    </location>
</feature>
<feature type="compositionally biased region" description="Basic and acidic residues" evidence="10">
    <location>
        <begin position="3213"/>
        <end position="3228"/>
    </location>
</feature>
<dbReference type="InterPro" id="IPR038718">
    <property type="entry name" value="SNF2-like_sf"/>
</dbReference>
<feature type="region of interest" description="Disordered" evidence="10">
    <location>
        <begin position="3016"/>
        <end position="3081"/>
    </location>
</feature>
<dbReference type="InterPro" id="IPR001650">
    <property type="entry name" value="Helicase_C-like"/>
</dbReference>
<evidence type="ECO:0000259" key="11">
    <source>
        <dbReference type="PROSITE" id="PS51192"/>
    </source>
</evidence>
<feature type="compositionally biased region" description="Low complexity" evidence="10">
    <location>
        <begin position="3456"/>
        <end position="3468"/>
    </location>
</feature>
<gene>
    <name evidence="13" type="ORF">RR48_13217</name>
</gene>
<evidence type="ECO:0000256" key="8">
    <source>
        <dbReference type="ARBA" id="ARBA00023242"/>
    </source>
</evidence>
<feature type="compositionally biased region" description="Polar residues" evidence="10">
    <location>
        <begin position="1957"/>
        <end position="1966"/>
    </location>
</feature>
<evidence type="ECO:0000256" key="1">
    <source>
        <dbReference type="ARBA" id="ARBA00004123"/>
    </source>
</evidence>
<feature type="compositionally biased region" description="Basic and acidic residues" evidence="10">
    <location>
        <begin position="3365"/>
        <end position="3377"/>
    </location>
</feature>
<feature type="compositionally biased region" description="Basic residues" evidence="10">
    <location>
        <begin position="1521"/>
        <end position="1538"/>
    </location>
</feature>
<feature type="compositionally biased region" description="Basic and acidic residues" evidence="10">
    <location>
        <begin position="3053"/>
        <end position="3062"/>
    </location>
</feature>
<keyword evidence="9" id="KW-0175">Coiled coil</keyword>
<feature type="domain" description="Helicase ATP-binding" evidence="11">
    <location>
        <begin position="2192"/>
        <end position="2380"/>
    </location>
</feature>
<keyword evidence="3" id="KW-0547">Nucleotide-binding</keyword>
<feature type="compositionally biased region" description="Polar residues" evidence="10">
    <location>
        <begin position="1605"/>
        <end position="1621"/>
    </location>
</feature>
<keyword evidence="8" id="KW-0539">Nucleus</keyword>
<evidence type="ECO:0000256" key="9">
    <source>
        <dbReference type="SAM" id="Coils"/>
    </source>
</evidence>
<feature type="compositionally biased region" description="Basic and acidic residues" evidence="10">
    <location>
        <begin position="2952"/>
        <end position="2964"/>
    </location>
</feature>
<dbReference type="Pfam" id="PF00176">
    <property type="entry name" value="SNF2-rel_dom"/>
    <property type="match status" value="1"/>
</dbReference>
<evidence type="ECO:0000256" key="3">
    <source>
        <dbReference type="ARBA" id="ARBA00022741"/>
    </source>
</evidence>
<dbReference type="InParanoid" id="A0A194QVM1"/>
<reference evidence="13 14" key="1">
    <citation type="journal article" date="2015" name="Nat. Commun.">
        <title>Outbred genome sequencing and CRISPR/Cas9 gene editing in butterflies.</title>
        <authorList>
            <person name="Li X."/>
            <person name="Fan D."/>
            <person name="Zhang W."/>
            <person name="Liu G."/>
            <person name="Zhang L."/>
            <person name="Zhao L."/>
            <person name="Fang X."/>
            <person name="Chen L."/>
            <person name="Dong Y."/>
            <person name="Chen Y."/>
            <person name="Ding Y."/>
            <person name="Zhao R."/>
            <person name="Feng M."/>
            <person name="Zhu Y."/>
            <person name="Feng Y."/>
            <person name="Jiang X."/>
            <person name="Zhu D."/>
            <person name="Xiang H."/>
            <person name="Feng X."/>
            <person name="Li S."/>
            <person name="Wang J."/>
            <person name="Zhang G."/>
            <person name="Kronforst M.R."/>
            <person name="Wang W."/>
        </authorList>
    </citation>
    <scope>NUCLEOTIDE SEQUENCE [LARGE SCALE GENOMIC DNA]</scope>
    <source>
        <strain evidence="13">Ya'a_city_454_Pm</strain>
        <tissue evidence="13">Whole body</tissue>
    </source>
</reference>